<reference evidence="2 3" key="1">
    <citation type="submission" date="2020-08" db="EMBL/GenBank/DDBJ databases">
        <authorList>
            <person name="Sun Q."/>
            <person name="Inoue M."/>
        </authorList>
    </citation>
    <scope>NUCLEOTIDE SEQUENCE [LARGE SCALE GENOMIC DNA]</scope>
    <source>
        <strain evidence="2 3">CCM 8938</strain>
    </source>
</reference>
<comment type="caution">
    <text evidence="2">The sequence shown here is derived from an EMBL/GenBank/DDBJ whole genome shotgun (WGS) entry which is preliminary data.</text>
</comment>
<dbReference type="EMBL" id="JACRYL010000026">
    <property type="protein sequence ID" value="MBC6112775.1"/>
    <property type="molecule type" value="Genomic_DNA"/>
</dbReference>
<proteinExistence type="predicted"/>
<dbReference type="Pfam" id="PF13476">
    <property type="entry name" value="AAA_23"/>
    <property type="match status" value="1"/>
</dbReference>
<dbReference type="Proteomes" id="UP000652755">
    <property type="component" value="Unassembled WGS sequence"/>
</dbReference>
<evidence type="ECO:0000313" key="2">
    <source>
        <dbReference type="EMBL" id="MBC6112775.1"/>
    </source>
</evidence>
<evidence type="ECO:0000259" key="1">
    <source>
        <dbReference type="Pfam" id="PF13476"/>
    </source>
</evidence>
<dbReference type="RefSeq" id="WP_187073188.1">
    <property type="nucleotide sequence ID" value="NZ_JACRYL010000026.1"/>
</dbReference>
<protein>
    <recommendedName>
        <fullName evidence="1">Rad50/SbcC-type AAA domain-containing protein</fullName>
    </recommendedName>
</protein>
<dbReference type="InterPro" id="IPR027417">
    <property type="entry name" value="P-loop_NTPase"/>
</dbReference>
<evidence type="ECO:0000313" key="3">
    <source>
        <dbReference type="Proteomes" id="UP000652755"/>
    </source>
</evidence>
<accession>A0ABR7KY84</accession>
<dbReference type="InterPro" id="IPR038729">
    <property type="entry name" value="Rad50/SbcC_AAA"/>
</dbReference>
<name>A0ABR7KY84_9SPHI</name>
<dbReference type="SUPFAM" id="SSF52540">
    <property type="entry name" value="P-loop containing nucleoside triphosphate hydrolases"/>
    <property type="match status" value="1"/>
</dbReference>
<keyword evidence="3" id="KW-1185">Reference proteome</keyword>
<feature type="domain" description="Rad50/SbcC-type AAA" evidence="1">
    <location>
        <begin position="22"/>
        <end position="248"/>
    </location>
</feature>
<gene>
    <name evidence="2" type="ORF">H7U22_20320</name>
</gene>
<organism evidence="2 3">
    <name type="scientific">Pedobacter fastidiosus</name>
    <dbReference type="NCBI Taxonomy" id="2765361"/>
    <lineage>
        <taxon>Bacteria</taxon>
        <taxon>Pseudomonadati</taxon>
        <taxon>Bacteroidota</taxon>
        <taxon>Sphingobacteriia</taxon>
        <taxon>Sphingobacteriales</taxon>
        <taxon>Sphingobacteriaceae</taxon>
        <taxon>Pedobacter</taxon>
    </lineage>
</organism>
<sequence length="629" mass="72854">MSFLRLNRLVITKEGKEVYNEQFHNGINIIRGHNSSGKSTISNFIFYVLGGEFNTWLPEAISCDYVIAEVTINGKILTLKRDVDEKRSRPMSFYYGTYEESKVSLFDGWTLHQYNKSKDAESFSQVLFKFLEFPEISTDNQETITINQVLRLMYVDQLSALDSLMRNEDFDSPNIRQAIGYLLLGTYDDELLQKQMLLRQRRKELAEIDKQLKAIEDVFQNSAFEFKPEKIRQEKQKSEIALQKVLDELTNPPVEKKTNQETQKQLEVLRAALVTKKVQYAKVAETIEKVKLDILDSDDFINILKEKIDAVNLSINARGAFKDIAVSYCPVCLEKLGEPEDGSCHLCKQPRTADSSDSKVLRMKLELEMQLKESKSLLDYKNLVVVEKQGELLDIKRELKVAQSNYDVFINQSRTTTESFYDKLLEDKGRLNADIKFFDKELALYDSYAEYRIQKESLVSQISTLDDTTTRLQSEQKSKSQVAFRVIEKYTLELLKGDGTYERNFANGYNVLIDFYRNSFFLDGRNRFSASSMVLLKNCVRFAIFFASIELDFFRFPKFILCDNIEDKGMEEPRSQNFQRNIVQLANSDQFKGKDFQMIFSTSMISTELDNDTYTVGSFYGDDNKSLKL</sequence>
<dbReference type="Gene3D" id="3.40.50.300">
    <property type="entry name" value="P-loop containing nucleotide triphosphate hydrolases"/>
    <property type="match status" value="1"/>
</dbReference>